<evidence type="ECO:0000313" key="12">
    <source>
        <dbReference type="Proteomes" id="UP000809440"/>
    </source>
</evidence>
<comment type="subunit">
    <text evidence="7">The complex comprises the extracytoplasmic solute receptor protein and the two transmembrane proteins.</text>
</comment>
<organism evidence="9 11">
    <name type="scientific">Marivita cryptomonadis</name>
    <dbReference type="NCBI Taxonomy" id="505252"/>
    <lineage>
        <taxon>Bacteria</taxon>
        <taxon>Pseudomonadati</taxon>
        <taxon>Pseudomonadota</taxon>
        <taxon>Alphaproteobacteria</taxon>
        <taxon>Rhodobacterales</taxon>
        <taxon>Roseobacteraceae</taxon>
        <taxon>Marivita</taxon>
    </lineage>
</organism>
<sequence>MDAVGALIVLGMMIIVNVDVFGRWLFDAPLSGTFELTEMGIVAVVYLQLAHTIRVKRLTRSDTFLNFIARVKGKLADQALRMVFNLAGAIMLAIIAYGQFPRLIDAWSRGYYKGNVGIFTAPTWPLEGIMLLGATAASVQFLVLASRNAKALRGG</sequence>
<gene>
    <name evidence="9" type="ORF">JQX41_06705</name>
    <name evidence="10" type="ORF">JQX48_06710</name>
</gene>
<dbReference type="Pfam" id="PF04290">
    <property type="entry name" value="DctQ"/>
    <property type="match status" value="1"/>
</dbReference>
<comment type="subcellular location">
    <subcellularLocation>
        <location evidence="7">Cell inner membrane</location>
        <topology evidence="7">Multi-pass membrane protein</topology>
    </subcellularLocation>
    <subcellularLocation>
        <location evidence="1">Cell membrane</location>
        <topology evidence="1">Multi-pass membrane protein</topology>
    </subcellularLocation>
</comment>
<dbReference type="Proteomes" id="UP000755667">
    <property type="component" value="Unassembled WGS sequence"/>
</dbReference>
<evidence type="ECO:0000256" key="4">
    <source>
        <dbReference type="ARBA" id="ARBA00022692"/>
    </source>
</evidence>
<evidence type="ECO:0000313" key="9">
    <source>
        <dbReference type="EMBL" id="MBM2411982.1"/>
    </source>
</evidence>
<evidence type="ECO:0000259" key="8">
    <source>
        <dbReference type="Pfam" id="PF04290"/>
    </source>
</evidence>
<dbReference type="RefSeq" id="WP_171046165.1">
    <property type="nucleotide sequence ID" value="NZ_JAFBXH010000003.1"/>
</dbReference>
<keyword evidence="2 7" id="KW-0813">Transport</keyword>
<evidence type="ECO:0000256" key="6">
    <source>
        <dbReference type="ARBA" id="ARBA00023136"/>
    </source>
</evidence>
<dbReference type="Proteomes" id="UP000809440">
    <property type="component" value="Unassembled WGS sequence"/>
</dbReference>
<accession>A0A9Q2P9Z4</accession>
<dbReference type="InterPro" id="IPR055348">
    <property type="entry name" value="DctQ"/>
</dbReference>
<keyword evidence="12" id="KW-1185">Reference proteome</keyword>
<keyword evidence="6 7" id="KW-0472">Membrane</keyword>
<comment type="caution">
    <text evidence="9">The sequence shown here is derived from an EMBL/GenBank/DDBJ whole genome shotgun (WGS) entry which is preliminary data.</text>
</comment>
<feature type="transmembrane region" description="Helical" evidence="7">
    <location>
        <begin position="124"/>
        <end position="145"/>
    </location>
</feature>
<evidence type="ECO:0000256" key="3">
    <source>
        <dbReference type="ARBA" id="ARBA00022475"/>
    </source>
</evidence>
<comment type="similarity">
    <text evidence="7">Belongs to the TRAP transporter small permease family.</text>
</comment>
<name>A0A9Q2P9Z4_9RHOB</name>
<keyword evidence="3" id="KW-1003">Cell membrane</keyword>
<evidence type="ECO:0000256" key="5">
    <source>
        <dbReference type="ARBA" id="ARBA00022989"/>
    </source>
</evidence>
<dbReference type="EMBL" id="JAFBXF010000003">
    <property type="protein sequence ID" value="MBM2416650.1"/>
    <property type="molecule type" value="Genomic_DNA"/>
</dbReference>
<comment type="function">
    <text evidence="7">Part of the tripartite ATP-independent periplasmic (TRAP) transport system.</text>
</comment>
<feature type="transmembrane region" description="Helical" evidence="7">
    <location>
        <begin position="82"/>
        <end position="104"/>
    </location>
</feature>
<keyword evidence="5 7" id="KW-1133">Transmembrane helix</keyword>
<reference evidence="9 12" key="1">
    <citation type="submission" date="2021-01" db="EMBL/GenBank/DDBJ databases">
        <title>Diatom-associated Roseobacters Show Island Model of Population Structure.</title>
        <authorList>
            <person name="Qu L."/>
            <person name="Feng X."/>
            <person name="Chen Y."/>
            <person name="Li L."/>
            <person name="Wang X."/>
            <person name="Hu Z."/>
            <person name="Wang H."/>
            <person name="Luo H."/>
        </authorList>
    </citation>
    <scope>NUCLEOTIDE SEQUENCE</scope>
    <source>
        <strain evidence="10 12">CC28-63</strain>
        <strain evidence="9">CC28-69</strain>
    </source>
</reference>
<evidence type="ECO:0000256" key="7">
    <source>
        <dbReference type="RuleBase" id="RU369079"/>
    </source>
</evidence>
<feature type="domain" description="Tripartite ATP-independent periplasmic transporters DctQ component" evidence="8">
    <location>
        <begin position="12"/>
        <end position="147"/>
    </location>
</feature>
<proteinExistence type="inferred from homology"/>
<keyword evidence="4 7" id="KW-0812">Transmembrane</keyword>
<feature type="transmembrane region" description="Helical" evidence="7">
    <location>
        <begin position="32"/>
        <end position="50"/>
    </location>
</feature>
<feature type="transmembrane region" description="Helical" evidence="7">
    <location>
        <begin position="7"/>
        <end position="26"/>
    </location>
</feature>
<evidence type="ECO:0000313" key="11">
    <source>
        <dbReference type="Proteomes" id="UP000755667"/>
    </source>
</evidence>
<dbReference type="AlphaFoldDB" id="A0A9Q2P9Z4"/>
<evidence type="ECO:0000313" key="10">
    <source>
        <dbReference type="EMBL" id="MBM2416650.1"/>
    </source>
</evidence>
<protein>
    <recommendedName>
        <fullName evidence="7">TRAP transporter small permease protein</fullName>
    </recommendedName>
</protein>
<dbReference type="EMBL" id="JAFBXE010000003">
    <property type="protein sequence ID" value="MBM2411982.1"/>
    <property type="molecule type" value="Genomic_DNA"/>
</dbReference>
<dbReference type="GO" id="GO:0005886">
    <property type="term" value="C:plasma membrane"/>
    <property type="evidence" value="ECO:0007669"/>
    <property type="project" value="UniProtKB-SubCell"/>
</dbReference>
<evidence type="ECO:0000256" key="2">
    <source>
        <dbReference type="ARBA" id="ARBA00022448"/>
    </source>
</evidence>
<evidence type="ECO:0000256" key="1">
    <source>
        <dbReference type="ARBA" id="ARBA00004651"/>
    </source>
</evidence>
<dbReference type="GO" id="GO:0022857">
    <property type="term" value="F:transmembrane transporter activity"/>
    <property type="evidence" value="ECO:0007669"/>
    <property type="project" value="UniProtKB-UniRule"/>
</dbReference>
<keyword evidence="7" id="KW-0997">Cell inner membrane</keyword>